<dbReference type="Gene3D" id="1.10.443.20">
    <property type="entry name" value="Centromere DNA-binding protein complex CBF3 subunit, domain 2"/>
    <property type="match status" value="1"/>
</dbReference>
<sequence length="288" mass="32437">MNNQTNHQRPQTPGVFHPSDNPEKDMRMRALQHFYIDSVISKRKKCWYKKHENLDATLALKTIELSVAATVDLWSEQMLSGNNSYPHPRAECPTVLTNLRRFQGQKRRAEFQDRAVSTVNDGYTTTKELADLVGYYSERNTEVNLGNALMCMLSHYLYPRGVSVRVTELSVLQSVVYENEGPTLCPGLLFLMTESKTNHFGHLQIGGCIRNKFVEMCPLMLLSLSTCLPASSRMVKHFQTFLRQKIGSGTAVKRGLLACGINSSKATHLFRGTSARMANVFGVDESQI</sequence>
<feature type="compositionally biased region" description="Polar residues" evidence="1">
    <location>
        <begin position="1"/>
        <end position="11"/>
    </location>
</feature>
<evidence type="ECO:0000313" key="3">
    <source>
        <dbReference type="Proteomes" id="UP000053815"/>
    </source>
</evidence>
<proteinExistence type="predicted"/>
<protein>
    <recommendedName>
        <fullName evidence="4">Ndc10 domain-containing protein</fullName>
    </recommendedName>
</protein>
<dbReference type="STRING" id="91626.A0A0C9LS75"/>
<evidence type="ECO:0000256" key="1">
    <source>
        <dbReference type="SAM" id="MobiDB-lite"/>
    </source>
</evidence>
<dbReference type="AlphaFoldDB" id="A0A0C9LS75"/>
<evidence type="ECO:0000313" key="2">
    <source>
        <dbReference type="EMBL" id="GAN02595.1"/>
    </source>
</evidence>
<organism evidence="2">
    <name type="scientific">Mucor ambiguus</name>
    <dbReference type="NCBI Taxonomy" id="91626"/>
    <lineage>
        <taxon>Eukaryota</taxon>
        <taxon>Fungi</taxon>
        <taxon>Fungi incertae sedis</taxon>
        <taxon>Mucoromycota</taxon>
        <taxon>Mucoromycotina</taxon>
        <taxon>Mucoromycetes</taxon>
        <taxon>Mucorales</taxon>
        <taxon>Mucorineae</taxon>
        <taxon>Mucoraceae</taxon>
        <taxon>Mucor</taxon>
    </lineage>
</organism>
<evidence type="ECO:0008006" key="4">
    <source>
        <dbReference type="Google" id="ProtNLM"/>
    </source>
</evidence>
<feature type="region of interest" description="Disordered" evidence="1">
    <location>
        <begin position="1"/>
        <end position="23"/>
    </location>
</feature>
<keyword evidence="3" id="KW-1185">Reference proteome</keyword>
<name>A0A0C9LS75_9FUNG</name>
<dbReference type="GO" id="GO:0003677">
    <property type="term" value="F:DNA binding"/>
    <property type="evidence" value="ECO:0007669"/>
    <property type="project" value="InterPro"/>
</dbReference>
<dbReference type="OrthoDB" id="2289316at2759"/>
<gene>
    <name evidence="2" type="ORF">MAM1_0024d02039</name>
</gene>
<dbReference type="InterPro" id="IPR038279">
    <property type="entry name" value="Ndc10_dom2_sf"/>
</dbReference>
<reference evidence="2" key="1">
    <citation type="submission" date="2014-09" db="EMBL/GenBank/DDBJ databases">
        <title>Draft genome sequence of an oleaginous Mucoromycotina fungus Mucor ambiguus NBRC6742.</title>
        <authorList>
            <person name="Takeda I."/>
            <person name="Yamane N."/>
            <person name="Morita T."/>
            <person name="Tamano K."/>
            <person name="Machida M."/>
            <person name="Baker S."/>
            <person name="Koike H."/>
        </authorList>
    </citation>
    <scope>NUCLEOTIDE SEQUENCE</scope>
    <source>
        <strain evidence="2">NBRC 6742</strain>
    </source>
</reference>
<dbReference type="EMBL" id="DF836313">
    <property type="protein sequence ID" value="GAN02595.1"/>
    <property type="molecule type" value="Genomic_DNA"/>
</dbReference>
<accession>A0A0C9LS75</accession>
<dbReference type="Proteomes" id="UP000053815">
    <property type="component" value="Unassembled WGS sequence"/>
</dbReference>